<organism evidence="1 2">
    <name type="scientific">Psittacicella hinzii</name>
    <dbReference type="NCBI Taxonomy" id="2028575"/>
    <lineage>
        <taxon>Bacteria</taxon>
        <taxon>Pseudomonadati</taxon>
        <taxon>Pseudomonadota</taxon>
        <taxon>Gammaproteobacteria</taxon>
        <taxon>Pasteurellales</taxon>
        <taxon>Psittacicellaceae</taxon>
        <taxon>Psittacicella</taxon>
    </lineage>
</organism>
<dbReference type="Proteomes" id="UP000265691">
    <property type="component" value="Unassembled WGS sequence"/>
</dbReference>
<dbReference type="RefSeq" id="WP_119524716.1">
    <property type="nucleotide sequence ID" value="NZ_NRHC01000028.1"/>
</dbReference>
<evidence type="ECO:0000313" key="1">
    <source>
        <dbReference type="EMBL" id="RIY33612.1"/>
    </source>
</evidence>
<dbReference type="EMBL" id="NRHC01000028">
    <property type="protein sequence ID" value="RIY33612.1"/>
    <property type="molecule type" value="Genomic_DNA"/>
</dbReference>
<protein>
    <recommendedName>
        <fullName evidence="3">Glycosyltransferase family 10 (Fucosyltransferase) C-term</fullName>
    </recommendedName>
</protein>
<dbReference type="InterPro" id="IPR038577">
    <property type="entry name" value="GT10-like_C_sf"/>
</dbReference>
<gene>
    <name evidence="1" type="ORF">CKF54_02515</name>
</gene>
<dbReference type="AlphaFoldDB" id="A0A3A1Y5S7"/>
<comment type="caution">
    <text evidence="1">The sequence shown here is derived from an EMBL/GenBank/DDBJ whole genome shotgun (WGS) entry which is preliminary data.</text>
</comment>
<dbReference type="SUPFAM" id="SSF53756">
    <property type="entry name" value="UDP-Glycosyltransferase/glycogen phosphorylase"/>
    <property type="match status" value="1"/>
</dbReference>
<proteinExistence type="predicted"/>
<evidence type="ECO:0000313" key="2">
    <source>
        <dbReference type="Proteomes" id="UP000265691"/>
    </source>
</evidence>
<accession>A0A3A1Y5S7</accession>
<reference evidence="1 2" key="1">
    <citation type="submission" date="2017-08" db="EMBL/GenBank/DDBJ databases">
        <title>Reclassification of Bisgaard taxon 37 and 44.</title>
        <authorList>
            <person name="Christensen H."/>
        </authorList>
    </citation>
    <scope>NUCLEOTIDE SEQUENCE [LARGE SCALE GENOMIC DNA]</scope>
    <source>
        <strain evidence="1 2">B96_3</strain>
    </source>
</reference>
<keyword evidence="2" id="KW-1185">Reference proteome</keyword>
<name>A0A3A1Y5S7_9GAMM</name>
<sequence>MYIKTFNQPDSFALASLEKVKLNKNLELYFPFLTRSKQGLPRYRLHELDQHFANSDRENTYRVCFSPVTVMLRAPARDFSDYLMDKVDLCLGQETVKRLPCANYYRLPAWCLRLFGLMPTIAEIQAKINELEALRKANPFNRKEFLGCVINKDNVFFAQGSIKVFKFMAGIDPYLKHLPLKFAGNFGRNDLRLQEQYQGDKIAYLQNFTFNLCPEFINLHSVVSENIAICLEAGCIPVYWGDIDEDLAYFNPKAMLLYQVNKRTEISQQFREILVNPDKFIQENIFQPQAATLIYKNIYAPIIAKIEKDLDIDLLDSKQFVIDRRVDDEGLSAFVDSDFIAEYKARKEN</sequence>
<dbReference type="OrthoDB" id="5669520at2"/>
<evidence type="ECO:0008006" key="3">
    <source>
        <dbReference type="Google" id="ProtNLM"/>
    </source>
</evidence>
<dbReference type="Gene3D" id="3.40.50.11660">
    <property type="entry name" value="Glycosyl transferase family 10, C-terminal domain"/>
    <property type="match status" value="1"/>
</dbReference>